<dbReference type="AlphaFoldDB" id="A0A9X1TXS3"/>
<evidence type="ECO:0000313" key="2">
    <source>
        <dbReference type="EMBL" id="MCF4006440.1"/>
    </source>
</evidence>
<comment type="caution">
    <text evidence="2">The sequence shown here is derived from an EMBL/GenBank/DDBJ whole genome shotgun (WGS) entry which is preliminary data.</text>
</comment>
<dbReference type="GO" id="GO:0046872">
    <property type="term" value="F:metal ion binding"/>
    <property type="evidence" value="ECO:0007669"/>
    <property type="project" value="InterPro"/>
</dbReference>
<dbReference type="Gene3D" id="1.20.120.450">
    <property type="entry name" value="dinb family like domain"/>
    <property type="match status" value="1"/>
</dbReference>
<gene>
    <name evidence="2" type="ORF">L1O03_04485</name>
</gene>
<dbReference type="EMBL" id="JAKGSI010000002">
    <property type="protein sequence ID" value="MCF4006440.1"/>
    <property type="molecule type" value="Genomic_DNA"/>
</dbReference>
<dbReference type="InterPro" id="IPR034660">
    <property type="entry name" value="DinB/YfiT-like"/>
</dbReference>
<evidence type="ECO:0000259" key="1">
    <source>
        <dbReference type="Pfam" id="PF11716"/>
    </source>
</evidence>
<proteinExistence type="predicted"/>
<evidence type="ECO:0000313" key="3">
    <source>
        <dbReference type="Proteomes" id="UP001139336"/>
    </source>
</evidence>
<dbReference type="InterPro" id="IPR017517">
    <property type="entry name" value="Maleyloyr_isom"/>
</dbReference>
<name>A0A9X1TXS3_9CORY</name>
<dbReference type="Proteomes" id="UP001139336">
    <property type="component" value="Unassembled WGS sequence"/>
</dbReference>
<dbReference type="SUPFAM" id="SSF109854">
    <property type="entry name" value="DinB/YfiT-like putative metalloenzymes"/>
    <property type="match status" value="1"/>
</dbReference>
<dbReference type="InterPro" id="IPR017519">
    <property type="entry name" value="CHP03085"/>
</dbReference>
<dbReference type="InterPro" id="IPR024344">
    <property type="entry name" value="MDMPI_metal-binding"/>
</dbReference>
<sequence>MSFAAAERQRLAELLRAKGPDAPTLCEGWTTADLATHLLLREQRPDAAAGILVRKLSSHTAAVTQDYESRFSYEEIVDRWAAGLSRWNPLRVADSLVNTCEHFVHYEDVARAEGEWEPRDFSAVVNDALFRGVDRFAPIMLKKSTAPVHLVAPGRTPITVAARRGVAEHGDAGAWVYGDPGELLLWVYGRDAVRVRIEGDAECIVRSSI</sequence>
<accession>A0A9X1TXS3</accession>
<dbReference type="NCBIfam" id="TIGR03085">
    <property type="entry name" value="TIGR03085 family metal-binding protein"/>
    <property type="match status" value="1"/>
</dbReference>
<dbReference type="RefSeq" id="WP_236118242.1">
    <property type="nucleotide sequence ID" value="NZ_JAKGSI010000002.1"/>
</dbReference>
<reference evidence="2" key="1">
    <citation type="submission" date="2022-01" db="EMBL/GenBank/DDBJ databases">
        <title>Corynebacterium sp. nov isolated from isolated from the feces of the greater white-fronted geese (Anser albifrons) at Poyang Lake, PR China.</title>
        <authorList>
            <person name="Liu Q."/>
        </authorList>
    </citation>
    <scope>NUCLEOTIDE SEQUENCE</scope>
    <source>
        <strain evidence="2">JCM 32435</strain>
    </source>
</reference>
<keyword evidence="3" id="KW-1185">Reference proteome</keyword>
<dbReference type="NCBIfam" id="TIGR03083">
    <property type="entry name" value="maleylpyruvate isomerase family mycothiol-dependent enzyme"/>
    <property type="match status" value="1"/>
</dbReference>
<protein>
    <submittedName>
        <fullName evidence="2">TIGR03085 family metal-binding protein</fullName>
    </submittedName>
</protein>
<feature type="domain" description="Mycothiol-dependent maleylpyruvate isomerase metal-binding" evidence="1">
    <location>
        <begin position="7"/>
        <end position="81"/>
    </location>
</feature>
<organism evidence="2 3">
    <name type="scientific">Corynebacterium uropygiale</name>
    <dbReference type="NCBI Taxonomy" id="1775911"/>
    <lineage>
        <taxon>Bacteria</taxon>
        <taxon>Bacillati</taxon>
        <taxon>Actinomycetota</taxon>
        <taxon>Actinomycetes</taxon>
        <taxon>Mycobacteriales</taxon>
        <taxon>Corynebacteriaceae</taxon>
        <taxon>Corynebacterium</taxon>
    </lineage>
</organism>
<dbReference type="Pfam" id="PF11716">
    <property type="entry name" value="MDMPI_N"/>
    <property type="match status" value="1"/>
</dbReference>